<dbReference type="GO" id="GO:0020037">
    <property type="term" value="F:heme binding"/>
    <property type="evidence" value="ECO:0007669"/>
    <property type="project" value="InterPro"/>
</dbReference>
<keyword evidence="15" id="KW-1185">Reference proteome</keyword>
<accession>A0AAD4SH41</accession>
<dbReference type="PANTHER" id="PTHR47947">
    <property type="entry name" value="CYTOCHROME P450 82C3-RELATED"/>
    <property type="match status" value="1"/>
</dbReference>
<keyword evidence="6 11" id="KW-0479">Metal-binding</keyword>
<evidence type="ECO:0000256" key="9">
    <source>
        <dbReference type="ARBA" id="ARBA00023004"/>
    </source>
</evidence>
<dbReference type="InterPro" id="IPR036396">
    <property type="entry name" value="Cyt_P450_sf"/>
</dbReference>
<evidence type="ECO:0000256" key="2">
    <source>
        <dbReference type="ARBA" id="ARBA00004167"/>
    </source>
</evidence>
<reference evidence="14" key="1">
    <citation type="submission" date="2022-04" db="EMBL/GenBank/DDBJ databases">
        <title>A functionally conserved STORR gene fusion in Papaver species that diverged 16.8 million years ago.</title>
        <authorList>
            <person name="Catania T."/>
        </authorList>
    </citation>
    <scope>NUCLEOTIDE SEQUENCE</scope>
    <source>
        <strain evidence="14">S-188037</strain>
    </source>
</reference>
<sequence length="519" mass="59460">MKKFLHFFYDQPVSVSTLLLVLLLTFSLIFYHVQKKKYFKHNSTSSSPSGIATVPLPEAWGAWPVIGHLHHFMKNDELTHVTLGNMADEYGPILSVTSGSHKTLVVSNWEMVKECFTGTNDKLVSYRPSSLAIELMFYGTQSYGFAPYGKYWRELRKISTHKLLCSRQLEKFKHLRVIEVDNSFRKLHDLVRMDDWFAYLTFNIIGRLVCGFQSNAGTGATSSQENFKLAFDEVSHLMAMFAISDVVPWLGWIDRLNGLTRKMKSCGKKIDEVVATAIEDHRQKKQISRHTTGELMEYEQEDFVDVCLSIMEQSQIPGNNPEISDMLSGGSDTTKLILTWTLSLLLNHPDNKKIWHNNTLLVDASEVPNLVYIQAIIKESMRLYPGSTLMERMTCADCEICGFHVPSGTRVWVNVWKMQRDPRVWKDPLVFRPERFLSNDKRMVDVKGQKYELTPFGTGRRICPGASFALEILHSVLTRLILEFEMKAPEGRIDMRARPGFFNNKVVPLDVLLTSRTLE</sequence>
<evidence type="ECO:0000256" key="4">
    <source>
        <dbReference type="ARBA" id="ARBA00022617"/>
    </source>
</evidence>
<dbReference type="InterPro" id="IPR050651">
    <property type="entry name" value="Plant_Cytochrome_P450_Monoox"/>
</dbReference>
<dbReference type="InterPro" id="IPR001128">
    <property type="entry name" value="Cyt_P450"/>
</dbReference>
<evidence type="ECO:0000256" key="11">
    <source>
        <dbReference type="PIRSR" id="PIRSR602401-1"/>
    </source>
</evidence>
<keyword evidence="9 11" id="KW-0408">Iron</keyword>
<dbReference type="GO" id="GO:0004497">
    <property type="term" value="F:monooxygenase activity"/>
    <property type="evidence" value="ECO:0007669"/>
    <property type="project" value="UniProtKB-KW"/>
</dbReference>
<proteinExistence type="inferred from homology"/>
<evidence type="ECO:0000256" key="8">
    <source>
        <dbReference type="ARBA" id="ARBA00023002"/>
    </source>
</evidence>
<dbReference type="Gene3D" id="1.10.630.10">
    <property type="entry name" value="Cytochrome P450"/>
    <property type="match status" value="1"/>
</dbReference>
<comment type="subcellular location">
    <subcellularLocation>
        <location evidence="2">Membrane</location>
        <topology evidence="2">Single-pass membrane protein</topology>
    </subcellularLocation>
</comment>
<evidence type="ECO:0000313" key="14">
    <source>
        <dbReference type="EMBL" id="KAI3907935.1"/>
    </source>
</evidence>
<feature type="transmembrane region" description="Helical" evidence="13">
    <location>
        <begin position="12"/>
        <end position="33"/>
    </location>
</feature>
<dbReference type="PROSITE" id="PS00086">
    <property type="entry name" value="CYTOCHROME_P450"/>
    <property type="match status" value="1"/>
</dbReference>
<evidence type="ECO:0000256" key="13">
    <source>
        <dbReference type="SAM" id="Phobius"/>
    </source>
</evidence>
<evidence type="ECO:0000313" key="15">
    <source>
        <dbReference type="Proteomes" id="UP001202328"/>
    </source>
</evidence>
<evidence type="ECO:0000256" key="6">
    <source>
        <dbReference type="ARBA" id="ARBA00022723"/>
    </source>
</evidence>
<feature type="binding site" description="axial binding residue" evidence="11">
    <location>
        <position position="463"/>
    </location>
    <ligand>
        <name>heme</name>
        <dbReference type="ChEBI" id="CHEBI:30413"/>
    </ligand>
    <ligandPart>
        <name>Fe</name>
        <dbReference type="ChEBI" id="CHEBI:18248"/>
    </ligandPart>
</feature>
<dbReference type="AlphaFoldDB" id="A0AAD4SH41"/>
<dbReference type="Proteomes" id="UP001202328">
    <property type="component" value="Unassembled WGS sequence"/>
</dbReference>
<keyword evidence="12" id="KW-0503">Monooxygenase</keyword>
<dbReference type="InterPro" id="IPR002401">
    <property type="entry name" value="Cyt_P450_E_grp-I"/>
</dbReference>
<dbReference type="SUPFAM" id="SSF48264">
    <property type="entry name" value="Cytochrome P450"/>
    <property type="match status" value="1"/>
</dbReference>
<dbReference type="PRINTS" id="PR00385">
    <property type="entry name" value="P450"/>
</dbReference>
<comment type="similarity">
    <text evidence="12">Belongs to the cytochrome P450 family.</text>
</comment>
<dbReference type="PRINTS" id="PR00463">
    <property type="entry name" value="EP450I"/>
</dbReference>
<evidence type="ECO:0000256" key="1">
    <source>
        <dbReference type="ARBA" id="ARBA00001971"/>
    </source>
</evidence>
<dbReference type="InterPro" id="IPR017972">
    <property type="entry name" value="Cyt_P450_CS"/>
</dbReference>
<dbReference type="GO" id="GO:0005506">
    <property type="term" value="F:iron ion binding"/>
    <property type="evidence" value="ECO:0007669"/>
    <property type="project" value="InterPro"/>
</dbReference>
<dbReference type="Pfam" id="PF00067">
    <property type="entry name" value="p450"/>
    <property type="match status" value="1"/>
</dbReference>
<keyword evidence="5 13" id="KW-0812">Transmembrane</keyword>
<dbReference type="GO" id="GO:0016020">
    <property type="term" value="C:membrane"/>
    <property type="evidence" value="ECO:0007669"/>
    <property type="project" value="UniProtKB-SubCell"/>
</dbReference>
<dbReference type="GO" id="GO:0033075">
    <property type="term" value="P:isoquinoline alkaloid biosynthetic process"/>
    <property type="evidence" value="ECO:0007669"/>
    <property type="project" value="UniProtKB-ARBA"/>
</dbReference>
<evidence type="ECO:0000256" key="7">
    <source>
        <dbReference type="ARBA" id="ARBA00022989"/>
    </source>
</evidence>
<keyword evidence="4 11" id="KW-0349">Heme</keyword>
<evidence type="ECO:0000256" key="5">
    <source>
        <dbReference type="ARBA" id="ARBA00022692"/>
    </source>
</evidence>
<comment type="pathway">
    <text evidence="3">Alkaloid biosynthesis.</text>
</comment>
<comment type="caution">
    <text evidence="14">The sequence shown here is derived from an EMBL/GenBank/DDBJ whole genome shotgun (WGS) entry which is preliminary data.</text>
</comment>
<gene>
    <name evidence="14" type="ORF">MKW98_003580</name>
</gene>
<keyword evidence="7 13" id="KW-1133">Transmembrane helix</keyword>
<name>A0AAD4SH41_9MAGN</name>
<organism evidence="14 15">
    <name type="scientific">Papaver atlanticum</name>
    <dbReference type="NCBI Taxonomy" id="357466"/>
    <lineage>
        <taxon>Eukaryota</taxon>
        <taxon>Viridiplantae</taxon>
        <taxon>Streptophyta</taxon>
        <taxon>Embryophyta</taxon>
        <taxon>Tracheophyta</taxon>
        <taxon>Spermatophyta</taxon>
        <taxon>Magnoliopsida</taxon>
        <taxon>Ranunculales</taxon>
        <taxon>Papaveraceae</taxon>
        <taxon>Papaveroideae</taxon>
        <taxon>Papaver</taxon>
    </lineage>
</organism>
<protein>
    <recommendedName>
        <fullName evidence="16">Cytochrome P450</fullName>
    </recommendedName>
</protein>
<dbReference type="PANTHER" id="PTHR47947:SF26">
    <property type="entry name" value="CYTOCHROME P450"/>
    <property type="match status" value="1"/>
</dbReference>
<dbReference type="GO" id="GO:0016705">
    <property type="term" value="F:oxidoreductase activity, acting on paired donors, with incorporation or reduction of molecular oxygen"/>
    <property type="evidence" value="ECO:0007669"/>
    <property type="project" value="InterPro"/>
</dbReference>
<evidence type="ECO:0008006" key="16">
    <source>
        <dbReference type="Google" id="ProtNLM"/>
    </source>
</evidence>
<comment type="cofactor">
    <cofactor evidence="1 11">
        <name>heme</name>
        <dbReference type="ChEBI" id="CHEBI:30413"/>
    </cofactor>
</comment>
<evidence type="ECO:0000256" key="3">
    <source>
        <dbReference type="ARBA" id="ARBA00004913"/>
    </source>
</evidence>
<keyword evidence="8 12" id="KW-0560">Oxidoreductase</keyword>
<dbReference type="EMBL" id="JAJJMB010010543">
    <property type="protein sequence ID" value="KAI3907935.1"/>
    <property type="molecule type" value="Genomic_DNA"/>
</dbReference>
<evidence type="ECO:0000256" key="12">
    <source>
        <dbReference type="RuleBase" id="RU000461"/>
    </source>
</evidence>
<evidence type="ECO:0000256" key="10">
    <source>
        <dbReference type="ARBA" id="ARBA00023136"/>
    </source>
</evidence>
<keyword evidence="10 13" id="KW-0472">Membrane</keyword>